<dbReference type="Gene3D" id="1.10.10.10">
    <property type="entry name" value="Winged helix-like DNA-binding domain superfamily/Winged helix DNA-binding domain"/>
    <property type="match status" value="1"/>
</dbReference>
<dbReference type="EMBL" id="CABPSH010000005">
    <property type="protein sequence ID" value="VVE11781.1"/>
    <property type="molecule type" value="Genomic_DNA"/>
</dbReference>
<dbReference type="AlphaFoldDB" id="A0A5E4VHW6"/>
<dbReference type="GO" id="GO:0046686">
    <property type="term" value="P:response to cadmium ion"/>
    <property type="evidence" value="ECO:0007669"/>
    <property type="project" value="TreeGrafter"/>
</dbReference>
<dbReference type="GO" id="GO:0010288">
    <property type="term" value="P:response to lead ion"/>
    <property type="evidence" value="ECO:0007669"/>
    <property type="project" value="TreeGrafter"/>
</dbReference>
<dbReference type="SMART" id="SM00418">
    <property type="entry name" value="HTH_ARSR"/>
    <property type="match status" value="1"/>
</dbReference>
<keyword evidence="3" id="KW-1185">Reference proteome</keyword>
<name>A0A5E4VHW6_9BURK</name>
<feature type="domain" description="HTH arsR-type" evidence="1">
    <location>
        <begin position="48"/>
        <end position="143"/>
    </location>
</feature>
<dbReference type="InterPro" id="IPR052543">
    <property type="entry name" value="HTH_Metal-responsive_Reg"/>
</dbReference>
<gene>
    <name evidence="2" type="ORF">PEP31012_02672</name>
</gene>
<organism evidence="2 3">
    <name type="scientific">Pandoraea eparura</name>
    <dbReference type="NCBI Taxonomy" id="2508291"/>
    <lineage>
        <taxon>Bacteria</taxon>
        <taxon>Pseudomonadati</taxon>
        <taxon>Pseudomonadota</taxon>
        <taxon>Betaproteobacteria</taxon>
        <taxon>Burkholderiales</taxon>
        <taxon>Burkholderiaceae</taxon>
        <taxon>Pandoraea</taxon>
    </lineage>
</organism>
<sequence>MTVLIMAHRLSGTFHRVLKCCAHRRSYTAGTEADTVLHISYGSPAVDIARDHAPGVSSLAALLADAGRMTMLWALMDGSARPAGELALVAGLSPSSASGHLARLVDGGVLAQEARGRHRYFRIATPETAAAIEALASAVLATRDLRPRPVPVSRATPVPLRHARTCYDHLAGEIAVDLFARMHAHRWLRIDGSDVALTDAGVEGLTALGVNLTRARAHRRRFACTCPDWSERKPHLGGALGAALLSTCLDAKWLEPTREPRALRVTPLGERTLGTIAV</sequence>
<evidence type="ECO:0000259" key="1">
    <source>
        <dbReference type="PROSITE" id="PS50987"/>
    </source>
</evidence>
<dbReference type="PANTHER" id="PTHR39168:SF1">
    <property type="entry name" value="TRANSCRIPTIONAL REGULATORY PROTEIN"/>
    <property type="match status" value="1"/>
</dbReference>
<proteinExistence type="predicted"/>
<dbReference type="Proteomes" id="UP000400981">
    <property type="component" value="Unassembled WGS sequence"/>
</dbReference>
<accession>A0A5E4VHW6</accession>
<dbReference type="SUPFAM" id="SSF46785">
    <property type="entry name" value="Winged helix' DNA-binding domain"/>
    <property type="match status" value="1"/>
</dbReference>
<evidence type="ECO:0000313" key="3">
    <source>
        <dbReference type="Proteomes" id="UP000400981"/>
    </source>
</evidence>
<dbReference type="InterPro" id="IPR011991">
    <property type="entry name" value="ArsR-like_HTH"/>
</dbReference>
<dbReference type="InterPro" id="IPR001845">
    <property type="entry name" value="HTH_ArsR_DNA-bd_dom"/>
</dbReference>
<dbReference type="GO" id="GO:0032791">
    <property type="term" value="F:lead ion binding"/>
    <property type="evidence" value="ECO:0007669"/>
    <property type="project" value="TreeGrafter"/>
</dbReference>
<dbReference type="PROSITE" id="PS50987">
    <property type="entry name" value="HTH_ARSR_2"/>
    <property type="match status" value="1"/>
</dbReference>
<reference evidence="2 3" key="1">
    <citation type="submission" date="2019-08" db="EMBL/GenBank/DDBJ databases">
        <authorList>
            <person name="Peeters C."/>
        </authorList>
    </citation>
    <scope>NUCLEOTIDE SEQUENCE [LARGE SCALE GENOMIC DNA]</scope>
    <source>
        <strain evidence="2 3">LMG 31012</strain>
    </source>
</reference>
<dbReference type="GO" id="GO:0003677">
    <property type="term" value="F:DNA binding"/>
    <property type="evidence" value="ECO:0007669"/>
    <property type="project" value="TreeGrafter"/>
</dbReference>
<dbReference type="GO" id="GO:0003700">
    <property type="term" value="F:DNA-binding transcription factor activity"/>
    <property type="evidence" value="ECO:0007669"/>
    <property type="project" value="InterPro"/>
</dbReference>
<dbReference type="GO" id="GO:0097063">
    <property type="term" value="F:cadmium ion sensor activity"/>
    <property type="evidence" value="ECO:0007669"/>
    <property type="project" value="TreeGrafter"/>
</dbReference>
<dbReference type="CDD" id="cd00090">
    <property type="entry name" value="HTH_ARSR"/>
    <property type="match status" value="1"/>
</dbReference>
<protein>
    <submittedName>
        <fullName evidence="2">Transcriptional regulator</fullName>
    </submittedName>
</protein>
<evidence type="ECO:0000313" key="2">
    <source>
        <dbReference type="EMBL" id="VVE11781.1"/>
    </source>
</evidence>
<dbReference type="InterPro" id="IPR036390">
    <property type="entry name" value="WH_DNA-bd_sf"/>
</dbReference>
<dbReference type="InterPro" id="IPR036388">
    <property type="entry name" value="WH-like_DNA-bd_sf"/>
</dbReference>
<dbReference type="PANTHER" id="PTHR39168">
    <property type="entry name" value="TRANSCRIPTIONAL REGULATOR-RELATED"/>
    <property type="match status" value="1"/>
</dbReference>